<evidence type="ECO:0000313" key="2">
    <source>
        <dbReference type="Proteomes" id="UP000639772"/>
    </source>
</evidence>
<gene>
    <name evidence="1" type="ORF">HPP92_010648</name>
</gene>
<dbReference type="Proteomes" id="UP000639772">
    <property type="component" value="Unassembled WGS sequence"/>
</dbReference>
<proteinExistence type="predicted"/>
<dbReference type="AlphaFoldDB" id="A0A835R5I8"/>
<comment type="caution">
    <text evidence="1">The sequence shown here is derived from an EMBL/GenBank/DDBJ whole genome shotgun (WGS) entry which is preliminary data.</text>
</comment>
<accession>A0A835R5I8</accession>
<protein>
    <submittedName>
        <fullName evidence="1">Uncharacterized protein</fullName>
    </submittedName>
</protein>
<evidence type="ECO:0000313" key="1">
    <source>
        <dbReference type="EMBL" id="KAG0482564.1"/>
    </source>
</evidence>
<organism evidence="1 2">
    <name type="scientific">Vanilla planifolia</name>
    <name type="common">Vanilla</name>
    <dbReference type="NCBI Taxonomy" id="51239"/>
    <lineage>
        <taxon>Eukaryota</taxon>
        <taxon>Viridiplantae</taxon>
        <taxon>Streptophyta</taxon>
        <taxon>Embryophyta</taxon>
        <taxon>Tracheophyta</taxon>
        <taxon>Spermatophyta</taxon>
        <taxon>Magnoliopsida</taxon>
        <taxon>Liliopsida</taxon>
        <taxon>Asparagales</taxon>
        <taxon>Orchidaceae</taxon>
        <taxon>Vanilloideae</taxon>
        <taxon>Vanilleae</taxon>
        <taxon>Vanilla</taxon>
    </lineage>
</organism>
<dbReference type="EMBL" id="JADCNM010000005">
    <property type="protein sequence ID" value="KAG0482564.1"/>
    <property type="molecule type" value="Genomic_DNA"/>
</dbReference>
<reference evidence="1 2" key="1">
    <citation type="journal article" date="2020" name="Nat. Food">
        <title>A phased Vanilla planifolia genome enables genetic improvement of flavour and production.</title>
        <authorList>
            <person name="Hasing T."/>
            <person name="Tang H."/>
            <person name="Brym M."/>
            <person name="Khazi F."/>
            <person name="Huang T."/>
            <person name="Chambers A.H."/>
        </authorList>
    </citation>
    <scope>NUCLEOTIDE SEQUENCE [LARGE SCALE GENOMIC DNA]</scope>
    <source>
        <tissue evidence="1">Leaf</tissue>
    </source>
</reference>
<name>A0A835R5I8_VANPL</name>
<sequence length="96" mass="10480">MLGRFSCRRLCTGVPAAATAPSTPPPSPRWRAGFVEHLARPLRTTEAPTRQFRAMVWLTGKKLEEDDAAAYTSAARENCSAVSAAFGSRWRWLGGS</sequence>